<organism evidence="1">
    <name type="scientific">uncultured Sulfurovum sp</name>
    <dbReference type="NCBI Taxonomy" id="269237"/>
    <lineage>
        <taxon>Bacteria</taxon>
        <taxon>Pseudomonadati</taxon>
        <taxon>Campylobacterota</taxon>
        <taxon>Epsilonproteobacteria</taxon>
        <taxon>Campylobacterales</taxon>
        <taxon>Sulfurovaceae</taxon>
        <taxon>Sulfurovum</taxon>
        <taxon>environmental samples</taxon>
    </lineage>
</organism>
<protein>
    <submittedName>
        <fullName evidence="1">Conserved repeat domain protein</fullName>
    </submittedName>
</protein>
<dbReference type="SUPFAM" id="SSF75011">
    <property type="entry name" value="3-carboxy-cis,cis-mucoante lactonizing enzyme"/>
    <property type="match status" value="1"/>
</dbReference>
<feature type="non-terminal residue" evidence="1">
    <location>
        <position position="374"/>
    </location>
</feature>
<dbReference type="AlphaFoldDB" id="A0A6S6SAN9"/>
<accession>A0A6S6SAN9</accession>
<dbReference type="EMBL" id="CACVAR010000158">
    <property type="protein sequence ID" value="CAA6807023.1"/>
    <property type="molecule type" value="Genomic_DNA"/>
</dbReference>
<reference evidence="1" key="1">
    <citation type="submission" date="2020-01" db="EMBL/GenBank/DDBJ databases">
        <authorList>
            <person name="Meier V. D."/>
            <person name="Meier V D."/>
        </authorList>
    </citation>
    <scope>NUCLEOTIDE SEQUENCE</scope>
    <source>
        <strain evidence="1">HLG_WM_MAG_03</strain>
    </source>
</reference>
<gene>
    <name evidence="1" type="ORF">HELGO_WM94384</name>
</gene>
<feature type="non-terminal residue" evidence="1">
    <location>
        <position position="1"/>
    </location>
</feature>
<evidence type="ECO:0000313" key="1">
    <source>
        <dbReference type="EMBL" id="CAA6807023.1"/>
    </source>
</evidence>
<sequence>FLRRHADLSPDGLGAIYEIDVNTKTPTLWMNLNSKTHLGSSATLFPHETAANRGLSSPFAPSHDVWAYSRVAKEGLGGLDISDDYKTIYAMDLSNRQLLVIDTASKTVSNRYPITNPGCDGGAGDVRPFAVDYIKGEVYVGVSCSGETRQKDSDVNAHVMKLTGSSFTSVVSTATGFKWESYWTDEVYAYGSSCNNLSYSLRNAYIPLITNIELDNNNNMVIGVTSRNGFRFGEGNYAADESCNKLIKGHESRGFVLNATPSGSQWNLSSNELWNTDNGDEKHHYKDGIYAHWGSGTSQTYIGGMAKTDCSGEEVILTNLMDPLAHETSGTRYMRTSDAQQEAAQSIGDTTIATSTASTRELTRGVGNSWEKSA</sequence>
<name>A0A6S6SAN9_9BACT</name>
<proteinExistence type="predicted"/>